<dbReference type="Proteomes" id="UP000237000">
    <property type="component" value="Unassembled WGS sequence"/>
</dbReference>
<dbReference type="InParanoid" id="A0A2P5BYV7"/>
<evidence type="ECO:0000313" key="2">
    <source>
        <dbReference type="Proteomes" id="UP000237000"/>
    </source>
</evidence>
<reference evidence="2" key="1">
    <citation type="submission" date="2016-06" db="EMBL/GenBank/DDBJ databases">
        <title>Parallel loss of symbiosis genes in relatives of nitrogen-fixing non-legume Parasponia.</title>
        <authorList>
            <person name="Van Velzen R."/>
            <person name="Holmer R."/>
            <person name="Bu F."/>
            <person name="Rutten L."/>
            <person name="Van Zeijl A."/>
            <person name="Liu W."/>
            <person name="Santuari L."/>
            <person name="Cao Q."/>
            <person name="Sharma T."/>
            <person name="Shen D."/>
            <person name="Roswanjaya Y."/>
            <person name="Wardhani T."/>
            <person name="Kalhor M.S."/>
            <person name="Jansen J."/>
            <person name="Van den Hoogen J."/>
            <person name="Gungor B."/>
            <person name="Hartog M."/>
            <person name="Hontelez J."/>
            <person name="Verver J."/>
            <person name="Yang W.-C."/>
            <person name="Schijlen E."/>
            <person name="Repin R."/>
            <person name="Schilthuizen M."/>
            <person name="Schranz E."/>
            <person name="Heidstra R."/>
            <person name="Miyata K."/>
            <person name="Fedorova E."/>
            <person name="Kohlen W."/>
            <person name="Bisseling T."/>
            <person name="Smit S."/>
            <person name="Geurts R."/>
        </authorList>
    </citation>
    <scope>NUCLEOTIDE SEQUENCE [LARGE SCALE GENOMIC DNA]</scope>
    <source>
        <strain evidence="2">cv. RG33-2</strain>
    </source>
</reference>
<keyword evidence="2" id="KW-1185">Reference proteome</keyword>
<gene>
    <name evidence="1" type="ORF">TorRG33x02_303840</name>
</gene>
<organism evidence="1 2">
    <name type="scientific">Trema orientale</name>
    <name type="common">Charcoal tree</name>
    <name type="synonym">Celtis orientalis</name>
    <dbReference type="NCBI Taxonomy" id="63057"/>
    <lineage>
        <taxon>Eukaryota</taxon>
        <taxon>Viridiplantae</taxon>
        <taxon>Streptophyta</taxon>
        <taxon>Embryophyta</taxon>
        <taxon>Tracheophyta</taxon>
        <taxon>Spermatophyta</taxon>
        <taxon>Magnoliopsida</taxon>
        <taxon>eudicotyledons</taxon>
        <taxon>Gunneridae</taxon>
        <taxon>Pentapetalae</taxon>
        <taxon>rosids</taxon>
        <taxon>fabids</taxon>
        <taxon>Rosales</taxon>
        <taxon>Cannabaceae</taxon>
        <taxon>Trema</taxon>
    </lineage>
</organism>
<dbReference type="EMBL" id="JXTC01000438">
    <property type="protein sequence ID" value="PON53939.1"/>
    <property type="molecule type" value="Genomic_DNA"/>
</dbReference>
<name>A0A2P5BYV7_TREOI</name>
<dbReference type="AlphaFoldDB" id="A0A2P5BYV7"/>
<proteinExistence type="predicted"/>
<sequence>MTIGRNETRDHYHLNVSLGNPSGTIVRLLSSSSSKHKVVLYDDEGKLSSGYGLDRHVVASATEGSNPGKVTLIGQRHDALYSKILANLVRIDGGWEEAGSFPLNGNESTIGSKAKHMLTYKNLESKISSFKLIRFQHLHGIPGSAILRLPSKHERAD</sequence>
<evidence type="ECO:0000313" key="1">
    <source>
        <dbReference type="EMBL" id="PON53939.1"/>
    </source>
</evidence>
<protein>
    <submittedName>
        <fullName evidence="1">Uncharacterized protein</fullName>
    </submittedName>
</protein>
<accession>A0A2P5BYV7</accession>
<comment type="caution">
    <text evidence="1">The sequence shown here is derived from an EMBL/GenBank/DDBJ whole genome shotgun (WGS) entry which is preliminary data.</text>
</comment>